<evidence type="ECO:0008006" key="3">
    <source>
        <dbReference type="Google" id="ProtNLM"/>
    </source>
</evidence>
<dbReference type="SUPFAM" id="SSF53850">
    <property type="entry name" value="Periplasmic binding protein-like II"/>
    <property type="match status" value="1"/>
</dbReference>
<evidence type="ECO:0000313" key="1">
    <source>
        <dbReference type="EMBL" id="MDJ1501359.1"/>
    </source>
</evidence>
<sequence>MKSSKVFSIIFVLFFLGQIVIAQDAAKNKVVITGVRFAYPLVEKWIKQYQQTNPSSQIIIEARTTTDPSQYDVLIEAYEPEASVKESREYVYIARYALLPFANASSAFAKNYSDKGLTTELIKQFYFNDIYADKKNEKKVEIPYTIYTRLQKAGAPVTFARYFGFEQANIKGKAIAGADEHLVKALLKDSTGVSYSTPGLLFNLQTRKPIDGITVLPVDIDGNKRVSADEKFYDNLDIVLQKLEAAELKNVPIEYIHLSVLKNNTNPEAVKFLKWVFEHGQDNLHEFGFLKPDAKRFQQEKDHLQQLGLN</sequence>
<dbReference type="Proteomes" id="UP001232063">
    <property type="component" value="Unassembled WGS sequence"/>
</dbReference>
<dbReference type="EMBL" id="JASJOU010000003">
    <property type="protein sequence ID" value="MDJ1501359.1"/>
    <property type="molecule type" value="Genomic_DNA"/>
</dbReference>
<comment type="caution">
    <text evidence="1">The sequence shown here is derived from an EMBL/GenBank/DDBJ whole genome shotgun (WGS) entry which is preliminary data.</text>
</comment>
<dbReference type="AlphaFoldDB" id="A0AAE3R0A3"/>
<gene>
    <name evidence="1" type="ORF">QNI22_11910</name>
</gene>
<dbReference type="RefSeq" id="WP_314510845.1">
    <property type="nucleotide sequence ID" value="NZ_JASJOU010000003.1"/>
</dbReference>
<keyword evidence="2" id="KW-1185">Reference proteome</keyword>
<proteinExistence type="predicted"/>
<reference evidence="1" key="1">
    <citation type="submission" date="2023-05" db="EMBL/GenBank/DDBJ databases">
        <authorList>
            <person name="Zhang X."/>
        </authorList>
    </citation>
    <scope>NUCLEOTIDE SEQUENCE</scope>
    <source>
        <strain evidence="1">BD1B2-1</strain>
    </source>
</reference>
<name>A0AAE3R0A3_9BACT</name>
<protein>
    <recommendedName>
        <fullName evidence="3">Phosphate ABC transporter substrate-binding protein</fullName>
    </recommendedName>
</protein>
<organism evidence="1 2">
    <name type="scientific">Xanthocytophaga agilis</name>
    <dbReference type="NCBI Taxonomy" id="3048010"/>
    <lineage>
        <taxon>Bacteria</taxon>
        <taxon>Pseudomonadati</taxon>
        <taxon>Bacteroidota</taxon>
        <taxon>Cytophagia</taxon>
        <taxon>Cytophagales</taxon>
        <taxon>Rhodocytophagaceae</taxon>
        <taxon>Xanthocytophaga</taxon>
    </lineage>
</organism>
<evidence type="ECO:0000313" key="2">
    <source>
        <dbReference type="Proteomes" id="UP001232063"/>
    </source>
</evidence>
<accession>A0AAE3R0A3</accession>